<evidence type="ECO:0000313" key="4">
    <source>
        <dbReference type="EMBL" id="QPG56530.1"/>
    </source>
</evidence>
<feature type="domain" description="Outer membrane cytochrome MtrC/MtrF-like" evidence="3">
    <location>
        <begin position="547"/>
        <end position="760"/>
    </location>
</feature>
<dbReference type="InterPro" id="IPR054337">
    <property type="entry name" value="Mtrc-MtrF-like_dom_II/IV"/>
</dbReference>
<dbReference type="InterPro" id="IPR051829">
    <property type="entry name" value="Multiheme_Cytochr_ET"/>
</dbReference>
<dbReference type="RefSeq" id="WP_142871913.1">
    <property type="nucleotide sequence ID" value="NZ_CP045503.2"/>
</dbReference>
<dbReference type="SUPFAM" id="SSF48695">
    <property type="entry name" value="Multiheme cytochromes"/>
    <property type="match status" value="1"/>
</dbReference>
<dbReference type="PANTHER" id="PTHR35038">
    <property type="entry name" value="DISSIMILATORY SULFITE REDUCTASE SIRA"/>
    <property type="match status" value="1"/>
</dbReference>
<organism evidence="4 5">
    <name type="scientific">Shewanella eurypsychrophilus</name>
    <dbReference type="NCBI Taxonomy" id="2593656"/>
    <lineage>
        <taxon>Bacteria</taxon>
        <taxon>Pseudomonadati</taxon>
        <taxon>Pseudomonadota</taxon>
        <taxon>Gammaproteobacteria</taxon>
        <taxon>Alteromonadales</taxon>
        <taxon>Shewanellaceae</taxon>
        <taxon>Shewanella</taxon>
    </lineage>
</organism>
<dbReference type="EMBL" id="CP045503">
    <property type="protein sequence ID" value="QPG56530.1"/>
    <property type="molecule type" value="Genomic_DNA"/>
</dbReference>
<dbReference type="InterPro" id="IPR020014">
    <property type="entry name" value="Decahaem_cyt-c_OmcA/MtrC"/>
</dbReference>
<accession>A0ABX6V1Y1</accession>
<dbReference type="PROSITE" id="PS51257">
    <property type="entry name" value="PROKAR_LIPOPROTEIN"/>
    <property type="match status" value="1"/>
</dbReference>
<dbReference type="Pfam" id="PF22111">
    <property type="entry name" value="MtrC-MtrF_N"/>
    <property type="match status" value="1"/>
</dbReference>
<gene>
    <name evidence="4" type="ORF">FM038_003145</name>
</gene>
<dbReference type="InterPro" id="IPR036280">
    <property type="entry name" value="Multihaem_cyt_sf"/>
</dbReference>
<evidence type="ECO:0000259" key="2">
    <source>
        <dbReference type="Pfam" id="PF22111"/>
    </source>
</evidence>
<evidence type="ECO:0000259" key="3">
    <source>
        <dbReference type="Pfam" id="PF22113"/>
    </source>
</evidence>
<dbReference type="Gene3D" id="1.10.287.3080">
    <property type="match status" value="1"/>
</dbReference>
<keyword evidence="1" id="KW-0732">Signal</keyword>
<name>A0ABX6V1Y1_9GAMM</name>
<dbReference type="Proteomes" id="UP000316416">
    <property type="component" value="Chromosome"/>
</dbReference>
<feature type="domain" description="Decaheme cytochrome c component MtrC/MtrF" evidence="2">
    <location>
        <begin position="65"/>
        <end position="197"/>
    </location>
</feature>
<feature type="domain" description="Outer membrane cytochrome MtrC/MtrF-like" evidence="3">
    <location>
        <begin position="209"/>
        <end position="347"/>
    </location>
</feature>
<reference evidence="4" key="1">
    <citation type="submission" date="2021-07" db="EMBL/GenBank/DDBJ databases">
        <title>Shewanella sp. YLB-07 whole genome sequence.</title>
        <authorList>
            <person name="Yu L."/>
        </authorList>
    </citation>
    <scope>NUCLEOTIDE SEQUENCE</scope>
    <source>
        <strain evidence="4">YLB-08</strain>
    </source>
</reference>
<dbReference type="Pfam" id="PF22113">
    <property type="entry name" value="Mtrc-MtrF_II-IV_dom"/>
    <property type="match status" value="2"/>
</dbReference>
<dbReference type="NCBIfam" id="TIGR03507">
    <property type="entry name" value="decahem_SO1788"/>
    <property type="match status" value="1"/>
</dbReference>
<dbReference type="PANTHER" id="PTHR35038:SF6">
    <property type="entry name" value="SURFACE LOCALIZED DECAHEME CYTOCHROME C LIPOPROTEIN"/>
    <property type="match status" value="1"/>
</dbReference>
<evidence type="ECO:0000256" key="1">
    <source>
        <dbReference type="ARBA" id="ARBA00022729"/>
    </source>
</evidence>
<keyword evidence="5" id="KW-1185">Reference proteome</keyword>
<proteinExistence type="predicted"/>
<evidence type="ECO:0000313" key="5">
    <source>
        <dbReference type="Proteomes" id="UP000316416"/>
    </source>
</evidence>
<protein>
    <submittedName>
        <fullName evidence="4">OmcA/MtrC family decaheme c-type cytochrome</fullName>
    </submittedName>
</protein>
<sequence>MMNTNKKIIISALFMSGCLYGCGSDGNDGKDGNDGDNGNNGNDGLITVRTANALNLTVDNVSINSEQVTSVLITALNENEIPVIGLTDANIGFYMHQLMPADEVTGEAPQWLAYGADCSGAPGATPSCKGELIDYQNGSYQYTFSIPLDSSFGDTTPVKAINYDELATQRLLLSTKWTFSNGDKVPNVNLVYDFSQNGDITIEDGLVSREMVDGQTCISCHADFGNIYHGGTYNTLESCNTCHNDNKGHMGEENVFTRLVHSAHIELKADGGANNYPQSAINCDTCHQESESLPQWNYFTQYPSENTCRACHDSVTTIERPMHEAGYPTGSCVQCHTSTSVDVAHSHLNIKSLADNVKQRFNIELLDMQVSGYTYGQNAGQASIELKVLMDGAAVDPTKLEYLSYNHISVIYPEFFVKAIFGNQDDSFSRMPQNGETDFGAIYFDIVSDNAEKGSVVSYDVATGVTTVTVTDKLPSTIVEAYSGTLVLDGELCFNKDSGEFTSCIESAASGGQENIYTVTPNAVSAAFNTDGVVTESADNYSAVARRQVIDDSKCTACHNELNDAAVTLIMDDDTWHHDEDWTGETIETKGFGALKHHGVTYQEGGCLTCHNPNSPRKVGMIRVDAQLPEAIAYAFDYKLMVHGIHSGTRGAKGINNYSGRPSMDFSDINYPAGKSNCLSCHVEDSFNLDKVEQTTPVLVRHNNVIDTFISPAAATCLSCHTSESAKQHTISSGNASFDGTPTVEACSVCHSQEKIEGYHSK</sequence>
<dbReference type="InterPro" id="IPR054334">
    <property type="entry name" value="MtrC-MtrF_dom_I"/>
</dbReference>
<dbReference type="Gene3D" id="3.90.10.10">
    <property type="entry name" value="Cytochrome C3"/>
    <property type="match status" value="1"/>
</dbReference>